<dbReference type="EMBL" id="GG666632">
    <property type="protein sequence ID" value="EEN47375.1"/>
    <property type="molecule type" value="Genomic_DNA"/>
</dbReference>
<sequence>MKTVRLRELLLLLLSAALLVVVTECLPRQSDPYYPDDSNDMALEELRDLLEERELELLRAEAALPERARRYKTALEELRDLLEERELELLRAEAALPELPDCQNALQTDVWEPPHQEVRLPAWLLLRHDNIWEHAVSEALKKSYKIEEVSFPMVSTVIDITVSVFIHVMSSVLAEEEEEENFLPVDERSAEEEEATLEELLADILARLRGNEEEKRGLGKFGRRPLRQGALAFDEGYGPEVLKTTSGTGQLLATAFTSGCVLMVE</sequence>
<feature type="signal peptide" evidence="2">
    <location>
        <begin position="1"/>
        <end position="25"/>
    </location>
</feature>
<name>C3ZJN3_BRAFL</name>
<accession>C3ZJN3</accession>
<evidence type="ECO:0000256" key="2">
    <source>
        <dbReference type="SAM" id="SignalP"/>
    </source>
</evidence>
<keyword evidence="1" id="KW-0175">Coiled coil</keyword>
<proteinExistence type="predicted"/>
<reference evidence="3" key="1">
    <citation type="journal article" date="2008" name="Nature">
        <title>The amphioxus genome and the evolution of the chordate karyotype.</title>
        <authorList>
            <consortium name="US DOE Joint Genome Institute (JGI-PGF)"/>
            <person name="Putnam N.H."/>
            <person name="Butts T."/>
            <person name="Ferrier D.E.K."/>
            <person name="Furlong R.F."/>
            <person name="Hellsten U."/>
            <person name="Kawashima T."/>
            <person name="Robinson-Rechavi M."/>
            <person name="Shoguchi E."/>
            <person name="Terry A."/>
            <person name="Yu J.-K."/>
            <person name="Benito-Gutierrez E.L."/>
            <person name="Dubchak I."/>
            <person name="Garcia-Fernandez J."/>
            <person name="Gibson-Brown J.J."/>
            <person name="Grigoriev I.V."/>
            <person name="Horton A.C."/>
            <person name="de Jong P.J."/>
            <person name="Jurka J."/>
            <person name="Kapitonov V.V."/>
            <person name="Kohara Y."/>
            <person name="Kuroki Y."/>
            <person name="Lindquist E."/>
            <person name="Lucas S."/>
            <person name="Osoegawa K."/>
            <person name="Pennacchio L.A."/>
            <person name="Salamov A.A."/>
            <person name="Satou Y."/>
            <person name="Sauka-Spengler T."/>
            <person name="Schmutz J."/>
            <person name="Shin-I T."/>
            <person name="Toyoda A."/>
            <person name="Bronner-Fraser M."/>
            <person name="Fujiyama A."/>
            <person name="Holland L.Z."/>
            <person name="Holland P.W.H."/>
            <person name="Satoh N."/>
            <person name="Rokhsar D.S."/>
        </authorList>
    </citation>
    <scope>NUCLEOTIDE SEQUENCE [LARGE SCALE GENOMIC DNA]</scope>
    <source>
        <strain evidence="3">S238N-H82</strain>
        <tissue evidence="3">Testes</tissue>
    </source>
</reference>
<dbReference type="InParanoid" id="C3ZJN3"/>
<evidence type="ECO:0000256" key="1">
    <source>
        <dbReference type="SAM" id="Coils"/>
    </source>
</evidence>
<feature type="chain" id="PRO_5002934710" evidence="2">
    <location>
        <begin position="26"/>
        <end position="265"/>
    </location>
</feature>
<evidence type="ECO:0000313" key="3">
    <source>
        <dbReference type="EMBL" id="EEN47375.1"/>
    </source>
</evidence>
<gene>
    <name evidence="3" type="ORF">BRAFLDRAFT_76833</name>
</gene>
<protein>
    <submittedName>
        <fullName evidence="3">Uncharacterized protein</fullName>
    </submittedName>
</protein>
<feature type="coiled-coil region" evidence="1">
    <location>
        <begin position="43"/>
        <end position="95"/>
    </location>
</feature>
<keyword evidence="2" id="KW-0732">Signal</keyword>
<organism>
    <name type="scientific">Branchiostoma floridae</name>
    <name type="common">Florida lancelet</name>
    <name type="synonym">Amphioxus</name>
    <dbReference type="NCBI Taxonomy" id="7739"/>
    <lineage>
        <taxon>Eukaryota</taxon>
        <taxon>Metazoa</taxon>
        <taxon>Chordata</taxon>
        <taxon>Cephalochordata</taxon>
        <taxon>Leptocardii</taxon>
        <taxon>Amphioxiformes</taxon>
        <taxon>Branchiostomatidae</taxon>
        <taxon>Branchiostoma</taxon>
    </lineage>
</organism>
<dbReference type="AlphaFoldDB" id="C3ZJN3"/>